<protein>
    <submittedName>
        <fullName evidence="7">NAD+ synthetase</fullName>
    </submittedName>
</protein>
<dbReference type="InterPro" id="IPR003694">
    <property type="entry name" value="NAD_synthase"/>
</dbReference>
<feature type="domain" description="NAD/GMP synthase" evidence="6">
    <location>
        <begin position="3"/>
        <end position="136"/>
    </location>
</feature>
<accession>T1AM71</accession>
<evidence type="ECO:0000259" key="6">
    <source>
        <dbReference type="Pfam" id="PF02540"/>
    </source>
</evidence>
<evidence type="ECO:0000256" key="2">
    <source>
        <dbReference type="ARBA" id="ARBA00022598"/>
    </source>
</evidence>
<keyword evidence="5" id="KW-0520">NAD</keyword>
<gene>
    <name evidence="7" type="ORF">B1A_15623</name>
</gene>
<sequence>MDYGNLKSRIRMSILYFQANVHGGLVIGTTNLSEFLTGYFTKFGDGACDLEPIINLTKSEVWNMAEIMGVPESIIRKPPSAGLWEGQRDEDELGLSYREIDNAVSEFRKNGRFPDTPAGEKIRELYNRSDHKRRLPLALED</sequence>
<reference evidence="7" key="2">
    <citation type="journal article" date="2014" name="ISME J.">
        <title>Microbial stratification in low pH oxic and suboxic macroscopic growths along an acid mine drainage.</title>
        <authorList>
            <person name="Mendez-Garcia C."/>
            <person name="Mesa V."/>
            <person name="Sprenger R.R."/>
            <person name="Richter M."/>
            <person name="Diez M.S."/>
            <person name="Solano J."/>
            <person name="Bargiela R."/>
            <person name="Golyshina O.V."/>
            <person name="Manteca A."/>
            <person name="Ramos J.L."/>
            <person name="Gallego J.R."/>
            <person name="Llorente I."/>
            <person name="Martins Dos Santos V.A."/>
            <person name="Jensen O.N."/>
            <person name="Pelaez A.I."/>
            <person name="Sanchez J."/>
            <person name="Ferrer M."/>
        </authorList>
    </citation>
    <scope>NUCLEOTIDE SEQUENCE</scope>
</reference>
<dbReference type="GO" id="GO:0005737">
    <property type="term" value="C:cytoplasm"/>
    <property type="evidence" value="ECO:0007669"/>
    <property type="project" value="InterPro"/>
</dbReference>
<name>T1AM71_9ZZZZ</name>
<reference evidence="7" key="1">
    <citation type="submission" date="2013-08" db="EMBL/GenBank/DDBJ databases">
        <authorList>
            <person name="Mendez C."/>
            <person name="Richter M."/>
            <person name="Ferrer M."/>
            <person name="Sanchez J."/>
        </authorList>
    </citation>
    <scope>NUCLEOTIDE SEQUENCE</scope>
</reference>
<dbReference type="NCBIfam" id="TIGR00552">
    <property type="entry name" value="nadE"/>
    <property type="match status" value="1"/>
</dbReference>
<keyword evidence="4" id="KW-0067">ATP-binding</keyword>
<dbReference type="SUPFAM" id="SSF52402">
    <property type="entry name" value="Adenine nucleotide alpha hydrolases-like"/>
    <property type="match status" value="1"/>
</dbReference>
<dbReference type="CDD" id="cd00553">
    <property type="entry name" value="NAD_synthase"/>
    <property type="match status" value="1"/>
</dbReference>
<dbReference type="AlphaFoldDB" id="T1AM71"/>
<comment type="caution">
    <text evidence="7">The sequence shown here is derived from an EMBL/GenBank/DDBJ whole genome shotgun (WGS) entry which is preliminary data.</text>
</comment>
<evidence type="ECO:0000256" key="1">
    <source>
        <dbReference type="ARBA" id="ARBA00004790"/>
    </source>
</evidence>
<dbReference type="Pfam" id="PF02540">
    <property type="entry name" value="NAD_synthase"/>
    <property type="match status" value="1"/>
</dbReference>
<keyword evidence="3" id="KW-0547">Nucleotide-binding</keyword>
<dbReference type="PANTHER" id="PTHR23090:SF9">
    <property type="entry name" value="GLUTAMINE-DEPENDENT NAD(+) SYNTHETASE"/>
    <property type="match status" value="1"/>
</dbReference>
<dbReference type="GO" id="GO:0003952">
    <property type="term" value="F:NAD+ synthase (glutamine-hydrolyzing) activity"/>
    <property type="evidence" value="ECO:0007669"/>
    <property type="project" value="InterPro"/>
</dbReference>
<dbReference type="GO" id="GO:0005524">
    <property type="term" value="F:ATP binding"/>
    <property type="evidence" value="ECO:0007669"/>
    <property type="project" value="UniProtKB-KW"/>
</dbReference>
<dbReference type="UniPathway" id="UPA00253"/>
<proteinExistence type="predicted"/>
<keyword evidence="2" id="KW-0436">Ligase</keyword>
<dbReference type="PANTHER" id="PTHR23090">
    <property type="entry name" value="NH 3 /GLUTAMINE-DEPENDENT NAD + SYNTHETASE"/>
    <property type="match status" value="1"/>
</dbReference>
<dbReference type="GO" id="GO:0009435">
    <property type="term" value="P:NAD+ biosynthetic process"/>
    <property type="evidence" value="ECO:0007669"/>
    <property type="project" value="UniProtKB-UniPathway"/>
</dbReference>
<evidence type="ECO:0000256" key="5">
    <source>
        <dbReference type="ARBA" id="ARBA00023027"/>
    </source>
</evidence>
<dbReference type="Gene3D" id="3.40.50.620">
    <property type="entry name" value="HUPs"/>
    <property type="match status" value="1"/>
</dbReference>
<organism evidence="7">
    <name type="scientific">mine drainage metagenome</name>
    <dbReference type="NCBI Taxonomy" id="410659"/>
    <lineage>
        <taxon>unclassified sequences</taxon>
        <taxon>metagenomes</taxon>
        <taxon>ecological metagenomes</taxon>
    </lineage>
</organism>
<dbReference type="InterPro" id="IPR014729">
    <property type="entry name" value="Rossmann-like_a/b/a_fold"/>
</dbReference>
<dbReference type="GO" id="GO:0004359">
    <property type="term" value="F:glutaminase activity"/>
    <property type="evidence" value="ECO:0007669"/>
    <property type="project" value="InterPro"/>
</dbReference>
<dbReference type="EMBL" id="AUZX01011466">
    <property type="protein sequence ID" value="EQD43135.1"/>
    <property type="molecule type" value="Genomic_DNA"/>
</dbReference>
<dbReference type="InterPro" id="IPR022310">
    <property type="entry name" value="NAD/GMP_synthase"/>
</dbReference>
<evidence type="ECO:0000256" key="3">
    <source>
        <dbReference type="ARBA" id="ARBA00022741"/>
    </source>
</evidence>
<evidence type="ECO:0000313" key="7">
    <source>
        <dbReference type="EMBL" id="EQD43135.1"/>
    </source>
</evidence>
<comment type="pathway">
    <text evidence="1">Cofactor biosynthesis; NAD(+) biosynthesis.</text>
</comment>
<evidence type="ECO:0000256" key="4">
    <source>
        <dbReference type="ARBA" id="ARBA00022840"/>
    </source>
</evidence>